<gene>
    <name evidence="5" type="ORF">B0W44_16470</name>
</gene>
<keyword evidence="6" id="KW-1185">Reference proteome</keyword>
<dbReference type="Proteomes" id="UP000188603">
    <property type="component" value="Chromosome"/>
</dbReference>
<feature type="domain" description="Cell envelope-related transcriptional attenuator" evidence="4">
    <location>
        <begin position="108"/>
        <end position="251"/>
    </location>
</feature>
<feature type="signal peptide" evidence="3">
    <location>
        <begin position="1"/>
        <end position="27"/>
    </location>
</feature>
<reference evidence="5 6" key="1">
    <citation type="journal article" date="2015" name="Int. J. Syst. Evol. Microbiol.">
        <title>Novibacillus thermophilus gen. nov., sp. nov., a Gram-staining-negative and moderately thermophilic member of the family Thermoactinomycetaceae.</title>
        <authorList>
            <person name="Yang G."/>
            <person name="Chen J."/>
            <person name="Zhou S."/>
        </authorList>
    </citation>
    <scope>NUCLEOTIDE SEQUENCE [LARGE SCALE GENOMIC DNA]</scope>
    <source>
        <strain evidence="5 6">SG-1</strain>
    </source>
</reference>
<dbReference type="AlphaFoldDB" id="A0A1U9KAL2"/>
<evidence type="ECO:0000313" key="6">
    <source>
        <dbReference type="Proteomes" id="UP000188603"/>
    </source>
</evidence>
<dbReference type="OrthoDB" id="27330at2"/>
<feature type="region of interest" description="Disordered" evidence="2">
    <location>
        <begin position="35"/>
        <end position="65"/>
    </location>
</feature>
<comment type="similarity">
    <text evidence="1">Belongs to the LytR/CpsA/Psr (LCP) family.</text>
</comment>
<keyword evidence="3" id="KW-0732">Signal</keyword>
<dbReference type="STRING" id="1471761.B0W44_16470"/>
<dbReference type="RefSeq" id="WP_077720972.1">
    <property type="nucleotide sequence ID" value="NZ_CP019699.1"/>
</dbReference>
<evidence type="ECO:0000256" key="3">
    <source>
        <dbReference type="SAM" id="SignalP"/>
    </source>
</evidence>
<dbReference type="NCBIfam" id="TIGR00350">
    <property type="entry name" value="lytR_cpsA_psr"/>
    <property type="match status" value="1"/>
</dbReference>
<dbReference type="Pfam" id="PF03816">
    <property type="entry name" value="LytR_cpsA_psr"/>
    <property type="match status" value="1"/>
</dbReference>
<dbReference type="InterPro" id="IPR050922">
    <property type="entry name" value="LytR/CpsA/Psr_CW_biosynth"/>
</dbReference>
<evidence type="ECO:0000259" key="4">
    <source>
        <dbReference type="Pfam" id="PF03816"/>
    </source>
</evidence>
<evidence type="ECO:0000256" key="1">
    <source>
        <dbReference type="ARBA" id="ARBA00006068"/>
    </source>
</evidence>
<organism evidence="5 6">
    <name type="scientific">Novibacillus thermophilus</name>
    <dbReference type="NCBI Taxonomy" id="1471761"/>
    <lineage>
        <taxon>Bacteria</taxon>
        <taxon>Bacillati</taxon>
        <taxon>Bacillota</taxon>
        <taxon>Bacilli</taxon>
        <taxon>Bacillales</taxon>
        <taxon>Thermoactinomycetaceae</taxon>
        <taxon>Novibacillus</taxon>
    </lineage>
</organism>
<dbReference type="EMBL" id="CP019699">
    <property type="protein sequence ID" value="AQS57109.1"/>
    <property type="molecule type" value="Genomic_DNA"/>
</dbReference>
<name>A0A1U9KAL2_9BACL</name>
<dbReference type="Gene3D" id="3.40.630.190">
    <property type="entry name" value="LCP protein"/>
    <property type="match status" value="1"/>
</dbReference>
<dbReference type="InterPro" id="IPR004474">
    <property type="entry name" value="LytR_CpsA_psr"/>
</dbReference>
<dbReference type="PANTHER" id="PTHR33392:SF6">
    <property type="entry name" value="POLYISOPRENYL-TEICHOIC ACID--PEPTIDOGLYCAN TEICHOIC ACID TRANSFERASE TAGU"/>
    <property type="match status" value="1"/>
</dbReference>
<evidence type="ECO:0000313" key="5">
    <source>
        <dbReference type="EMBL" id="AQS57109.1"/>
    </source>
</evidence>
<dbReference type="KEGG" id="ntr:B0W44_16470"/>
<feature type="compositionally biased region" description="Polar residues" evidence="2">
    <location>
        <begin position="35"/>
        <end position="56"/>
    </location>
</feature>
<dbReference type="PANTHER" id="PTHR33392">
    <property type="entry name" value="POLYISOPRENYL-TEICHOIC ACID--PEPTIDOGLYCAN TEICHOIC ACID TRANSFERASE TAGU"/>
    <property type="match status" value="1"/>
</dbReference>
<protein>
    <recommendedName>
        <fullName evidence="4">Cell envelope-related transcriptional attenuator domain-containing protein</fullName>
    </recommendedName>
</protein>
<accession>A0A1U9KAL2</accession>
<feature type="chain" id="PRO_5012075386" description="Cell envelope-related transcriptional attenuator domain-containing protein" evidence="3">
    <location>
        <begin position="28"/>
        <end position="340"/>
    </location>
</feature>
<proteinExistence type="inferred from homology"/>
<evidence type="ECO:0000256" key="2">
    <source>
        <dbReference type="SAM" id="MobiDB-lite"/>
    </source>
</evidence>
<sequence length="340" mass="38453">MRNRGKKALRATGVLVFASIVAAVAFAQWMDTGNPGHSTNDIAQTENARPQPSGISQGDKAGHDTVDRLPKAERDKDSLSPPPLNKNLKRPLAFLVVGIDERRHDSGRTDTIIVFTANPDNRTIKMMSIPRDTKTALADVSHHVYDKINHAYSRGKGLESTKKTVEQFLGIPIDYTVSINMRGFEQLVDTFGGVDVNVPRDFTVEGHHYTKGPMTLDGRAALYYVRERKNSNDFDRNLRQQQVLRSLIDKSSRFSTVTKIDDILKIVGRNVKTNLTPWQLYQLQRLYGNVTDDDIERLELTGTDEWSDAYYFIVNESSKNRAVETLRAHLELNRTKATFY</sequence>